<feature type="transmembrane region" description="Helical" evidence="12">
    <location>
        <begin position="187"/>
        <end position="207"/>
    </location>
</feature>
<dbReference type="GO" id="GO:0046872">
    <property type="term" value="F:metal ion binding"/>
    <property type="evidence" value="ECO:0007669"/>
    <property type="project" value="UniProtKB-KW"/>
</dbReference>
<keyword evidence="4" id="KW-0645">Protease</keyword>
<dbReference type="GO" id="GO:0008237">
    <property type="term" value="F:metallopeptidase activity"/>
    <property type="evidence" value="ECO:0007669"/>
    <property type="project" value="UniProtKB-KW"/>
</dbReference>
<dbReference type="Pfam" id="PF02163">
    <property type="entry name" value="Peptidase_M50"/>
    <property type="match status" value="2"/>
</dbReference>
<gene>
    <name evidence="14" type="ORF">HJG52_02780</name>
</gene>
<proteinExistence type="inferred from homology"/>
<comment type="caution">
    <text evidence="14">The sequence shown here is derived from an EMBL/GenBank/DDBJ whole genome shotgun (WGS) entry which is preliminary data.</text>
</comment>
<reference evidence="14 15" key="1">
    <citation type="submission" date="2020-04" db="EMBL/GenBank/DDBJ databases">
        <title>Knoellia sp. isolate from air conditioner.</title>
        <authorList>
            <person name="Chea S."/>
            <person name="Kim D.-U."/>
        </authorList>
    </citation>
    <scope>NUCLEOTIDE SEQUENCE [LARGE SCALE GENOMIC DNA]</scope>
    <source>
        <strain evidence="14 15">DB2414S</strain>
    </source>
</reference>
<evidence type="ECO:0000256" key="10">
    <source>
        <dbReference type="ARBA" id="ARBA00023049"/>
    </source>
</evidence>
<comment type="subcellular location">
    <subcellularLocation>
        <location evidence="2">Membrane</location>
        <topology evidence="2">Multi-pass membrane protein</topology>
    </subcellularLocation>
</comment>
<dbReference type="PANTHER" id="PTHR39188:SF3">
    <property type="entry name" value="STAGE IV SPORULATION PROTEIN FB"/>
    <property type="match status" value="1"/>
</dbReference>
<evidence type="ECO:0000256" key="11">
    <source>
        <dbReference type="ARBA" id="ARBA00023136"/>
    </source>
</evidence>
<dbReference type="InterPro" id="IPR046342">
    <property type="entry name" value="CBS_dom_sf"/>
</dbReference>
<protein>
    <submittedName>
        <fullName evidence="14">Peptidase M50</fullName>
    </submittedName>
</protein>
<dbReference type="RefSeq" id="WP_171242021.1">
    <property type="nucleotide sequence ID" value="NZ_JABEPQ010000001.1"/>
</dbReference>
<feature type="transmembrane region" description="Helical" evidence="12">
    <location>
        <begin position="147"/>
        <end position="166"/>
    </location>
</feature>
<dbReference type="InterPro" id="IPR008915">
    <property type="entry name" value="Peptidase_M50"/>
</dbReference>
<keyword evidence="5 12" id="KW-0812">Transmembrane</keyword>
<evidence type="ECO:0000256" key="6">
    <source>
        <dbReference type="ARBA" id="ARBA00022723"/>
    </source>
</evidence>
<dbReference type="GO" id="GO:0016020">
    <property type="term" value="C:membrane"/>
    <property type="evidence" value="ECO:0007669"/>
    <property type="project" value="UniProtKB-SubCell"/>
</dbReference>
<feature type="transmembrane region" description="Helical" evidence="12">
    <location>
        <begin position="21"/>
        <end position="47"/>
    </location>
</feature>
<evidence type="ECO:0000256" key="4">
    <source>
        <dbReference type="ARBA" id="ARBA00022670"/>
    </source>
</evidence>
<keyword evidence="7" id="KW-0378">Hydrolase</keyword>
<keyword evidence="11 12" id="KW-0472">Membrane</keyword>
<evidence type="ECO:0000313" key="14">
    <source>
        <dbReference type="EMBL" id="NNM44928.1"/>
    </source>
</evidence>
<keyword evidence="9 12" id="KW-1133">Transmembrane helix</keyword>
<evidence type="ECO:0000256" key="2">
    <source>
        <dbReference type="ARBA" id="ARBA00004141"/>
    </source>
</evidence>
<evidence type="ECO:0000313" key="15">
    <source>
        <dbReference type="Proteomes" id="UP000588586"/>
    </source>
</evidence>
<accession>A0A849HC01</accession>
<keyword evidence="15" id="KW-1185">Reference proteome</keyword>
<keyword evidence="6" id="KW-0479">Metal-binding</keyword>
<evidence type="ECO:0000256" key="7">
    <source>
        <dbReference type="ARBA" id="ARBA00022801"/>
    </source>
</evidence>
<comment type="similarity">
    <text evidence="3">Belongs to the peptidase M50B family.</text>
</comment>
<organism evidence="14 15">
    <name type="scientific">Knoellia koreensis</name>
    <dbReference type="NCBI Taxonomy" id="2730921"/>
    <lineage>
        <taxon>Bacteria</taxon>
        <taxon>Bacillati</taxon>
        <taxon>Actinomycetota</taxon>
        <taxon>Actinomycetes</taxon>
        <taxon>Micrococcales</taxon>
        <taxon>Intrasporangiaceae</taxon>
        <taxon>Knoellia</taxon>
    </lineage>
</organism>
<dbReference type="EMBL" id="JABEPQ010000001">
    <property type="protein sequence ID" value="NNM44928.1"/>
    <property type="molecule type" value="Genomic_DNA"/>
</dbReference>
<evidence type="ECO:0000256" key="12">
    <source>
        <dbReference type="SAM" id="Phobius"/>
    </source>
</evidence>
<dbReference type="SUPFAM" id="SSF54631">
    <property type="entry name" value="CBS-domain pair"/>
    <property type="match status" value="1"/>
</dbReference>
<dbReference type="GO" id="GO:0006508">
    <property type="term" value="P:proteolysis"/>
    <property type="evidence" value="ECO:0007669"/>
    <property type="project" value="UniProtKB-KW"/>
</dbReference>
<dbReference type="AlphaFoldDB" id="A0A849HC01"/>
<comment type="cofactor">
    <cofactor evidence="1">
        <name>Zn(2+)</name>
        <dbReference type="ChEBI" id="CHEBI:29105"/>
    </cofactor>
</comment>
<feature type="transmembrane region" description="Helical" evidence="12">
    <location>
        <begin position="59"/>
        <end position="79"/>
    </location>
</feature>
<evidence type="ECO:0000259" key="13">
    <source>
        <dbReference type="Pfam" id="PF02163"/>
    </source>
</evidence>
<sequence>MTSAADSPDERGHGVRIGRVVGVPVYLAPSWFLIALVIVVIVAQPVLDTNPVYGLTRGVLQALLLLVSVLVHEAAHAVAAKSLGMPVVRIVANLWGGHTSFEALRPSPGRLAVVALAGPFANAVLAGLAVVGLLVTHGGLTANLLEGLLIINGALALFNVIPALPLDGGQALESVVWAATGDRTKGSVVAGWAGRVLAVAAVVWFIVLPLTRGERPGFSAIWAIVIASVIWTGATAAINRGKAVASLGRLTVGQVAVPADVVPPSTSIQAALDHHRAVVTTDARGIPNLLFGGLSDELPADAIRSAPLSSAVLRLPDGNVVEATPEQPVDAVVAAMQESGVGYVVLTAGGRVWGLATVDAVNKAATARN</sequence>
<feature type="transmembrane region" description="Helical" evidence="12">
    <location>
        <begin position="219"/>
        <end position="239"/>
    </location>
</feature>
<dbReference type="Proteomes" id="UP000588586">
    <property type="component" value="Unassembled WGS sequence"/>
</dbReference>
<keyword evidence="8" id="KW-0862">Zinc</keyword>
<feature type="domain" description="Peptidase M50" evidence="13">
    <location>
        <begin position="142"/>
        <end position="191"/>
    </location>
</feature>
<evidence type="ECO:0000256" key="3">
    <source>
        <dbReference type="ARBA" id="ARBA00007931"/>
    </source>
</evidence>
<feature type="transmembrane region" description="Helical" evidence="12">
    <location>
        <begin position="111"/>
        <end position="135"/>
    </location>
</feature>
<evidence type="ECO:0000256" key="1">
    <source>
        <dbReference type="ARBA" id="ARBA00001947"/>
    </source>
</evidence>
<evidence type="ECO:0000256" key="8">
    <source>
        <dbReference type="ARBA" id="ARBA00022833"/>
    </source>
</evidence>
<evidence type="ECO:0000256" key="5">
    <source>
        <dbReference type="ARBA" id="ARBA00022692"/>
    </source>
</evidence>
<keyword evidence="10" id="KW-0482">Metalloprotease</keyword>
<dbReference type="PANTHER" id="PTHR39188">
    <property type="entry name" value="MEMBRANE-ASSOCIATED ZINC METALLOPROTEASE M50B"/>
    <property type="match status" value="1"/>
</dbReference>
<evidence type="ECO:0000256" key="9">
    <source>
        <dbReference type="ARBA" id="ARBA00022989"/>
    </source>
</evidence>
<feature type="domain" description="Peptidase M50" evidence="13">
    <location>
        <begin position="62"/>
        <end position="138"/>
    </location>
</feature>
<name>A0A849HC01_9MICO</name>